<dbReference type="EMBL" id="VTUX01000003">
    <property type="protein sequence ID" value="KAA1192514.1"/>
    <property type="molecule type" value="Genomic_DNA"/>
</dbReference>
<keyword evidence="2" id="KW-0560">Oxidoreductase</keyword>
<comment type="caution">
    <text evidence="2">The sequence shown here is derived from an EMBL/GenBank/DDBJ whole genome shotgun (WGS) entry which is preliminary data.</text>
</comment>
<keyword evidence="2" id="KW-0223">Dioxygenase</keyword>
<dbReference type="PANTHER" id="PTHR20883">
    <property type="entry name" value="PHYTANOYL-COA DIOXYGENASE DOMAIN CONTAINING 1"/>
    <property type="match status" value="1"/>
</dbReference>
<dbReference type="PANTHER" id="PTHR20883:SF48">
    <property type="entry name" value="ECTOINE DIOXYGENASE"/>
    <property type="match status" value="1"/>
</dbReference>
<accession>A0A5B0WZJ8</accession>
<reference evidence="2 3" key="1">
    <citation type="submission" date="2019-09" db="EMBL/GenBank/DDBJ databases">
        <authorList>
            <person name="Chen X.-Y."/>
        </authorList>
    </citation>
    <scope>NUCLEOTIDE SEQUENCE [LARGE SCALE GENOMIC DNA]</scope>
    <source>
        <strain evidence="2 3">NY5</strain>
    </source>
</reference>
<dbReference type="SUPFAM" id="SSF51197">
    <property type="entry name" value="Clavaminate synthase-like"/>
    <property type="match status" value="1"/>
</dbReference>
<dbReference type="GO" id="GO:0005506">
    <property type="term" value="F:iron ion binding"/>
    <property type="evidence" value="ECO:0007669"/>
    <property type="project" value="UniProtKB-ARBA"/>
</dbReference>
<comment type="cofactor">
    <cofactor evidence="1">
        <name>Fe(2+)</name>
        <dbReference type="ChEBI" id="CHEBI:29033"/>
    </cofactor>
</comment>
<evidence type="ECO:0000313" key="2">
    <source>
        <dbReference type="EMBL" id="KAA1192514.1"/>
    </source>
</evidence>
<gene>
    <name evidence="2" type="ORF">F0M18_07530</name>
</gene>
<keyword evidence="3" id="KW-1185">Reference proteome</keyword>
<proteinExistence type="predicted"/>
<dbReference type="Proteomes" id="UP000323708">
    <property type="component" value="Unassembled WGS sequence"/>
</dbReference>
<protein>
    <submittedName>
        <fullName evidence="2">Phytanoyl-CoA dioxygenase family protein</fullName>
    </submittedName>
</protein>
<name>A0A5B0WZJ8_9GAMM</name>
<dbReference type="GO" id="GO:0016706">
    <property type="term" value="F:2-oxoglutarate-dependent dioxygenase activity"/>
    <property type="evidence" value="ECO:0007669"/>
    <property type="project" value="UniProtKB-ARBA"/>
</dbReference>
<dbReference type="Pfam" id="PF05721">
    <property type="entry name" value="PhyH"/>
    <property type="match status" value="1"/>
</dbReference>
<dbReference type="InterPro" id="IPR008775">
    <property type="entry name" value="Phytyl_CoA_dOase-like"/>
</dbReference>
<sequence length="281" mass="31025">MNTQQQTVDGGVCNGDAAADYRRDGHVTVRELLSPTEVAAMRDAVTAAVQRDLDAASVSPLEERDTYGKAFLKHMNLWARYEEVAEQVLSPQLGRVAADLMGVEGVRIYHDQALFKEPGGGPTPWHQDQYYWPIDTVNAITMWLPLVDLHRDMGMLQFASGSHRKGYLGHLPISDQSEEVLDNHVREQGYPIVSEPAMRAGDATFHAGWTLHAAPGNSSGLMREVMTVIWVADGCRVTEPVNPNQARDITRWMPGLRPGDAVASELNPLTYSRAKAPVARK</sequence>
<dbReference type="RefSeq" id="WP_149610807.1">
    <property type="nucleotide sequence ID" value="NZ_VTUX01000003.1"/>
</dbReference>
<dbReference type="Gene3D" id="2.60.120.620">
    <property type="entry name" value="q2cbj1_9rhob like domain"/>
    <property type="match status" value="1"/>
</dbReference>
<dbReference type="AlphaFoldDB" id="A0A5B0WZJ8"/>
<organism evidence="2 3">
    <name type="scientific">Pseudohalioglobus sediminis</name>
    <dbReference type="NCBI Taxonomy" id="2606449"/>
    <lineage>
        <taxon>Bacteria</taxon>
        <taxon>Pseudomonadati</taxon>
        <taxon>Pseudomonadota</taxon>
        <taxon>Gammaproteobacteria</taxon>
        <taxon>Cellvibrionales</taxon>
        <taxon>Halieaceae</taxon>
        <taxon>Pseudohalioglobus</taxon>
    </lineage>
</organism>
<evidence type="ECO:0000313" key="3">
    <source>
        <dbReference type="Proteomes" id="UP000323708"/>
    </source>
</evidence>
<evidence type="ECO:0000256" key="1">
    <source>
        <dbReference type="ARBA" id="ARBA00001954"/>
    </source>
</evidence>